<sequence>MDSNFIQMAASKSADEEQGSPTRRRTAFTALDTESPLQSDENTHHQPLQGTGGEKKQQTSLREQLHSFRIMSAPYFRESKEGKCLFAIMVVLSLANSAVKVAFSYLSRDFWSALSNKEEEQFYGIMARFLAACLALAPIAVAFRYQRQKLAIAWRKWLTGRVLDLYFSNKVYYALERQLGGGVKSSDNDETAVLAGQTNKEVDNPDQRISEDIRSFTEFSLTFFLTLVTSFIDLVSFSFILFSIMPSLFLAIFGFATLGTFLTICVGKVLIRLNYESLAKEADFRFSLVRVRENAESIAFYAGEAVEEKATFRRFALVIGNMTQINFAQMKLDFVTTFYNYVTWILPVVVVAPQYFAGNVELGVISQASAAFGHVLSDLSIVINSFNDVSKFSAGIDRLYSFMNAIKYLIQIETLDHCSCQLHPLGMLHCWVDILERNQ</sequence>
<dbReference type="InterPro" id="IPR011527">
    <property type="entry name" value="ABC1_TM_dom"/>
</dbReference>
<feature type="transmembrane region" description="Helical" evidence="6">
    <location>
        <begin position="248"/>
        <end position="271"/>
    </location>
</feature>
<feature type="compositionally biased region" description="Polar residues" evidence="5">
    <location>
        <begin position="35"/>
        <end position="49"/>
    </location>
</feature>
<keyword evidence="2 6" id="KW-0812">Transmembrane</keyword>
<protein>
    <submittedName>
        <fullName evidence="8">ABC transporter</fullName>
    </submittedName>
</protein>
<dbReference type="AlphaFoldDB" id="A0AAD8YK39"/>
<keyword evidence="3 6" id="KW-1133">Transmembrane helix</keyword>
<dbReference type="PANTHER" id="PTHR11384">
    <property type="entry name" value="ATP-BINDING CASSETTE, SUB-FAMILY D MEMBER"/>
    <property type="match status" value="1"/>
</dbReference>
<dbReference type="GO" id="GO:0005524">
    <property type="term" value="F:ATP binding"/>
    <property type="evidence" value="ECO:0007669"/>
    <property type="project" value="InterPro"/>
</dbReference>
<gene>
    <name evidence="8" type="ORF">QTG54_001431</name>
</gene>
<keyword evidence="4 6" id="KW-0472">Membrane</keyword>
<evidence type="ECO:0000256" key="3">
    <source>
        <dbReference type="ARBA" id="ARBA00022989"/>
    </source>
</evidence>
<evidence type="ECO:0000256" key="6">
    <source>
        <dbReference type="SAM" id="Phobius"/>
    </source>
</evidence>
<comment type="caution">
    <text evidence="8">The sequence shown here is derived from an EMBL/GenBank/DDBJ whole genome shotgun (WGS) entry which is preliminary data.</text>
</comment>
<feature type="transmembrane region" description="Helical" evidence="6">
    <location>
        <begin position="125"/>
        <end position="145"/>
    </location>
</feature>
<dbReference type="Proteomes" id="UP001224775">
    <property type="component" value="Unassembled WGS sequence"/>
</dbReference>
<evidence type="ECO:0000259" key="7">
    <source>
        <dbReference type="PROSITE" id="PS50929"/>
    </source>
</evidence>
<evidence type="ECO:0000256" key="5">
    <source>
        <dbReference type="SAM" id="MobiDB-lite"/>
    </source>
</evidence>
<dbReference type="Pfam" id="PF06472">
    <property type="entry name" value="ABC_membrane_2"/>
    <property type="match status" value="1"/>
</dbReference>
<dbReference type="Gene3D" id="1.20.1560.10">
    <property type="entry name" value="ABC transporter type 1, transmembrane domain"/>
    <property type="match status" value="1"/>
</dbReference>
<name>A0AAD8YK39_9STRA</name>
<dbReference type="InterPro" id="IPR050835">
    <property type="entry name" value="ABC_transporter_sub-D"/>
</dbReference>
<evidence type="ECO:0000256" key="4">
    <source>
        <dbReference type="ARBA" id="ARBA00023136"/>
    </source>
</evidence>
<dbReference type="InterPro" id="IPR036640">
    <property type="entry name" value="ABC1_TM_sf"/>
</dbReference>
<feature type="transmembrane region" description="Helical" evidence="6">
    <location>
        <begin position="221"/>
        <end position="242"/>
    </location>
</feature>
<feature type="region of interest" description="Disordered" evidence="5">
    <location>
        <begin position="1"/>
        <end position="57"/>
    </location>
</feature>
<organism evidence="8 9">
    <name type="scientific">Skeletonema marinoi</name>
    <dbReference type="NCBI Taxonomy" id="267567"/>
    <lineage>
        <taxon>Eukaryota</taxon>
        <taxon>Sar</taxon>
        <taxon>Stramenopiles</taxon>
        <taxon>Ochrophyta</taxon>
        <taxon>Bacillariophyta</taxon>
        <taxon>Coscinodiscophyceae</taxon>
        <taxon>Thalassiosirophycidae</taxon>
        <taxon>Thalassiosirales</taxon>
        <taxon>Skeletonemataceae</taxon>
        <taxon>Skeletonema</taxon>
        <taxon>Skeletonema marinoi-dohrnii complex</taxon>
    </lineage>
</organism>
<keyword evidence="1" id="KW-0813">Transport</keyword>
<dbReference type="EMBL" id="JATAAI010000002">
    <property type="protein sequence ID" value="KAK1747468.1"/>
    <property type="molecule type" value="Genomic_DNA"/>
</dbReference>
<feature type="domain" description="ABC transmembrane type-1" evidence="7">
    <location>
        <begin position="87"/>
        <end position="391"/>
    </location>
</feature>
<proteinExistence type="predicted"/>
<dbReference type="SUPFAM" id="SSF90123">
    <property type="entry name" value="ABC transporter transmembrane region"/>
    <property type="match status" value="1"/>
</dbReference>
<evidence type="ECO:0000313" key="9">
    <source>
        <dbReference type="Proteomes" id="UP001224775"/>
    </source>
</evidence>
<dbReference type="GO" id="GO:0016020">
    <property type="term" value="C:membrane"/>
    <property type="evidence" value="ECO:0007669"/>
    <property type="project" value="InterPro"/>
</dbReference>
<evidence type="ECO:0000313" key="8">
    <source>
        <dbReference type="EMBL" id="KAK1747468.1"/>
    </source>
</evidence>
<dbReference type="PROSITE" id="PS50929">
    <property type="entry name" value="ABC_TM1F"/>
    <property type="match status" value="1"/>
</dbReference>
<keyword evidence="9" id="KW-1185">Reference proteome</keyword>
<reference evidence="8" key="1">
    <citation type="submission" date="2023-06" db="EMBL/GenBank/DDBJ databases">
        <title>Survivors Of The Sea: Transcriptome response of Skeletonema marinoi to long-term dormancy.</title>
        <authorList>
            <person name="Pinder M.I.M."/>
            <person name="Kourtchenko O."/>
            <person name="Robertson E.K."/>
            <person name="Larsson T."/>
            <person name="Maumus F."/>
            <person name="Osuna-Cruz C.M."/>
            <person name="Vancaester E."/>
            <person name="Stenow R."/>
            <person name="Vandepoele K."/>
            <person name="Ploug H."/>
            <person name="Bruchert V."/>
            <person name="Godhe A."/>
            <person name="Topel M."/>
        </authorList>
    </citation>
    <scope>NUCLEOTIDE SEQUENCE</scope>
    <source>
        <strain evidence="8">R05AC</strain>
    </source>
</reference>
<accession>A0AAD8YK39</accession>
<dbReference type="GO" id="GO:0140359">
    <property type="term" value="F:ABC-type transporter activity"/>
    <property type="evidence" value="ECO:0007669"/>
    <property type="project" value="InterPro"/>
</dbReference>
<evidence type="ECO:0000256" key="2">
    <source>
        <dbReference type="ARBA" id="ARBA00022692"/>
    </source>
</evidence>
<feature type="transmembrane region" description="Helical" evidence="6">
    <location>
        <begin position="84"/>
        <end position="105"/>
    </location>
</feature>
<dbReference type="PANTHER" id="PTHR11384:SF59">
    <property type="entry name" value="LYSOSOMAL COBALAMIN TRANSPORTER ABCD4"/>
    <property type="match status" value="1"/>
</dbReference>
<evidence type="ECO:0000256" key="1">
    <source>
        <dbReference type="ARBA" id="ARBA00022448"/>
    </source>
</evidence>